<feature type="compositionally biased region" description="Basic and acidic residues" evidence="1">
    <location>
        <begin position="54"/>
        <end position="68"/>
    </location>
</feature>
<feature type="compositionally biased region" description="Basic and acidic residues" evidence="1">
    <location>
        <begin position="85"/>
        <end position="95"/>
    </location>
</feature>
<name>A0ABV2AMC0_9EUKA</name>
<reference evidence="2 3" key="1">
    <citation type="journal article" date="2024" name="BMC Biol.">
        <title>Comparative genomics of Ascetosporea gives new insight into the evolutionary basis for animal parasitism in Rhizaria.</title>
        <authorList>
            <person name="Hiltunen Thoren M."/>
            <person name="Onut-Brannstrom I."/>
            <person name="Alfjorden A."/>
            <person name="Peckova H."/>
            <person name="Swords F."/>
            <person name="Hooper C."/>
            <person name="Holzer A.S."/>
            <person name="Bass D."/>
            <person name="Burki F."/>
        </authorList>
    </citation>
    <scope>NUCLEOTIDE SEQUENCE [LARGE SCALE GENOMIC DNA]</scope>
    <source>
        <strain evidence="2">20-A016</strain>
    </source>
</reference>
<evidence type="ECO:0000256" key="1">
    <source>
        <dbReference type="SAM" id="MobiDB-lite"/>
    </source>
</evidence>
<gene>
    <name evidence="2" type="ORF">MHBO_002423</name>
</gene>
<feature type="region of interest" description="Disordered" evidence="1">
    <location>
        <begin position="1"/>
        <end position="127"/>
    </location>
</feature>
<comment type="caution">
    <text evidence="2">The sequence shown here is derived from an EMBL/GenBank/DDBJ whole genome shotgun (WGS) entry which is preliminary data.</text>
</comment>
<feature type="compositionally biased region" description="Basic and acidic residues" evidence="1">
    <location>
        <begin position="30"/>
        <end position="48"/>
    </location>
</feature>
<evidence type="ECO:0000313" key="2">
    <source>
        <dbReference type="EMBL" id="MES1920787.1"/>
    </source>
</evidence>
<sequence>MQIARANNGVEDYNENDYSYAHLGNSDSFCSERKQRGRETGNEKNSDKNDDETGDRNDDASSKIKETPFECNRLVSGAPSPGKNDLAKSDNEKNCAENNKNSGFDNNDPENNDNINKNNVSDDNIDI</sequence>
<proteinExistence type="predicted"/>
<keyword evidence="3" id="KW-1185">Reference proteome</keyword>
<evidence type="ECO:0000313" key="3">
    <source>
        <dbReference type="Proteomes" id="UP001439008"/>
    </source>
</evidence>
<organism evidence="2 3">
    <name type="scientific">Bonamia ostreae</name>
    <dbReference type="NCBI Taxonomy" id="126728"/>
    <lineage>
        <taxon>Eukaryota</taxon>
        <taxon>Sar</taxon>
        <taxon>Rhizaria</taxon>
        <taxon>Endomyxa</taxon>
        <taxon>Ascetosporea</taxon>
        <taxon>Haplosporida</taxon>
        <taxon>Bonamia</taxon>
    </lineage>
</organism>
<dbReference type="EMBL" id="JBDODL010000864">
    <property type="protein sequence ID" value="MES1920787.1"/>
    <property type="molecule type" value="Genomic_DNA"/>
</dbReference>
<feature type="compositionally biased region" description="Low complexity" evidence="1">
    <location>
        <begin position="112"/>
        <end position="127"/>
    </location>
</feature>
<accession>A0ABV2AMC0</accession>
<protein>
    <submittedName>
        <fullName evidence="2">Uncharacterized protein</fullName>
    </submittedName>
</protein>
<dbReference type="Proteomes" id="UP001439008">
    <property type="component" value="Unassembled WGS sequence"/>
</dbReference>